<comment type="caution">
    <text evidence="1">The sequence shown here is derived from an EMBL/GenBank/DDBJ whole genome shotgun (WGS) entry which is preliminary data.</text>
</comment>
<keyword evidence="2" id="KW-1185">Reference proteome</keyword>
<dbReference type="Pfam" id="PF02413">
    <property type="entry name" value="Caudo_TAP"/>
    <property type="match status" value="1"/>
</dbReference>
<organism evidence="1 2">
    <name type="scientific">Limnobaculum allomyrinae</name>
    <dbReference type="NCBI Taxonomy" id="2791986"/>
    <lineage>
        <taxon>Bacteria</taxon>
        <taxon>Pseudomonadati</taxon>
        <taxon>Pseudomonadota</taxon>
        <taxon>Gammaproteobacteria</taxon>
        <taxon>Enterobacterales</taxon>
        <taxon>Budviciaceae</taxon>
        <taxon>Limnobaculum</taxon>
    </lineage>
</organism>
<proteinExistence type="predicted"/>
<evidence type="ECO:0000313" key="2">
    <source>
        <dbReference type="Proteomes" id="UP001296921"/>
    </source>
</evidence>
<dbReference type="InterPro" id="IPR051220">
    <property type="entry name" value="TFA_Chaperone"/>
</dbReference>
<name>A0ABS1IMK4_9GAMM</name>
<protein>
    <submittedName>
        <fullName evidence="1">Tail fiber assembly protein</fullName>
    </submittedName>
</protein>
<gene>
    <name evidence="1" type="ORF">I2494_04465</name>
</gene>
<reference evidence="1 2" key="1">
    <citation type="submission" date="2020-11" db="EMBL/GenBank/DDBJ databases">
        <title>Insectihabitans protaetiae gen. nov. sp. nov. and Insectihabitans allomyrinae sp. nov., isolated from larvae of Protaetia brevitarsis seulensis and Allomyrina dichotoma, respectively.</title>
        <authorList>
            <person name="Lee S.D."/>
            <person name="Byeon Y.-S."/>
            <person name="Kim S.-M."/>
            <person name="Yang H.L."/>
            <person name="Kim I.S."/>
        </authorList>
    </citation>
    <scope>NUCLEOTIDE SEQUENCE [LARGE SCALE GENOMIC DNA]</scope>
    <source>
        <strain evidence="1 2">BWR-B9</strain>
    </source>
</reference>
<dbReference type="Proteomes" id="UP001296921">
    <property type="component" value="Unassembled WGS sequence"/>
</dbReference>
<dbReference type="EMBL" id="JADRCR010000002">
    <property type="protein sequence ID" value="MBK5142976.1"/>
    <property type="molecule type" value="Genomic_DNA"/>
</dbReference>
<sequence>MYNFSAKNNAFYPDSERSTYESHGVWPDDCIPVPDSIYDEFAAAEPPTGKVRTASADGLPYWDDIPEATKEELIAAADAEKSTYLALANERIAPLVDAVEFDMATIEEIERLKAWKKYRILLIRVDVNTVPNIEWPIQPDA</sequence>
<evidence type="ECO:0000313" key="1">
    <source>
        <dbReference type="EMBL" id="MBK5142976.1"/>
    </source>
</evidence>
<accession>A0ABS1IMK4</accession>
<dbReference type="PANTHER" id="PTHR34413">
    <property type="entry name" value="PROPHAGE TAIL FIBER ASSEMBLY PROTEIN HOMOLOG TFAE-RELATED-RELATED"/>
    <property type="match status" value="1"/>
</dbReference>
<dbReference type="RefSeq" id="WP_218468109.1">
    <property type="nucleotide sequence ID" value="NZ_JADRCR010000002.1"/>
</dbReference>
<dbReference type="PANTHER" id="PTHR34413:SF2">
    <property type="entry name" value="PROPHAGE TAIL FIBER ASSEMBLY PROTEIN HOMOLOG TFAE-RELATED"/>
    <property type="match status" value="1"/>
</dbReference>
<dbReference type="InterPro" id="IPR003458">
    <property type="entry name" value="Phage_T4_Gp38_tail_assem"/>
</dbReference>